<name>A0AA41MV88_SCICA</name>
<gene>
    <name evidence="2" type="ORF">SUZIE_149590</name>
</gene>
<sequence>MVVEDDLVQLIYLQRANGTWDLNEDLANILGVNLEDMLTAHPAKHVDSSGWATLLAVVWLHTHGKDWETEWELLERKAVAWIHIQAGKSPLPGPFPTLPGRQHIPRHCPSRPGRG</sequence>
<organism evidence="2 3">
    <name type="scientific">Sciurus carolinensis</name>
    <name type="common">Eastern gray squirrel</name>
    <dbReference type="NCBI Taxonomy" id="30640"/>
    <lineage>
        <taxon>Eukaryota</taxon>
        <taxon>Metazoa</taxon>
        <taxon>Chordata</taxon>
        <taxon>Craniata</taxon>
        <taxon>Vertebrata</taxon>
        <taxon>Euteleostomi</taxon>
        <taxon>Mammalia</taxon>
        <taxon>Eutheria</taxon>
        <taxon>Euarchontoglires</taxon>
        <taxon>Glires</taxon>
        <taxon>Rodentia</taxon>
        <taxon>Sciuromorpha</taxon>
        <taxon>Sciuridae</taxon>
        <taxon>Sciurinae</taxon>
        <taxon>Sciurini</taxon>
        <taxon>Sciurus</taxon>
    </lineage>
</organism>
<feature type="region of interest" description="Disordered" evidence="1">
    <location>
        <begin position="94"/>
        <end position="115"/>
    </location>
</feature>
<dbReference type="PANTHER" id="PTHR45737:SF6">
    <property type="entry name" value="VON WILLEBRAND FACTOR A DOMAIN-CONTAINING PROTEIN 5A"/>
    <property type="match status" value="1"/>
</dbReference>
<keyword evidence="3" id="KW-1185">Reference proteome</keyword>
<evidence type="ECO:0000256" key="1">
    <source>
        <dbReference type="SAM" id="MobiDB-lite"/>
    </source>
</evidence>
<comment type="caution">
    <text evidence="2">The sequence shown here is derived from an EMBL/GenBank/DDBJ whole genome shotgun (WGS) entry which is preliminary data.</text>
</comment>
<evidence type="ECO:0000313" key="2">
    <source>
        <dbReference type="EMBL" id="MBZ3878770.1"/>
    </source>
</evidence>
<dbReference type="Proteomes" id="UP001166674">
    <property type="component" value="Unassembled WGS sequence"/>
</dbReference>
<evidence type="ECO:0000313" key="3">
    <source>
        <dbReference type="Proteomes" id="UP001166674"/>
    </source>
</evidence>
<reference evidence="2" key="1">
    <citation type="submission" date="2020-03" db="EMBL/GenBank/DDBJ databases">
        <title>Studies in the Genomics of Life Span.</title>
        <authorList>
            <person name="Glass D."/>
        </authorList>
    </citation>
    <scope>NUCLEOTIDE SEQUENCE</scope>
    <source>
        <strain evidence="2">SUZIE</strain>
        <tissue evidence="2">Muscle</tissue>
    </source>
</reference>
<feature type="compositionally biased region" description="Basic residues" evidence="1">
    <location>
        <begin position="103"/>
        <end position="115"/>
    </location>
</feature>
<dbReference type="EMBL" id="JAATJV010335975">
    <property type="protein sequence ID" value="MBZ3878770.1"/>
    <property type="molecule type" value="Genomic_DNA"/>
</dbReference>
<dbReference type="PANTHER" id="PTHR45737">
    <property type="entry name" value="VON WILLEBRAND FACTOR A DOMAIN-CONTAINING PROTEIN 5A"/>
    <property type="match status" value="1"/>
</dbReference>
<protein>
    <submittedName>
        <fullName evidence="2">von Willebrand factor A domain-containing protein 5A</fullName>
    </submittedName>
</protein>
<dbReference type="AlphaFoldDB" id="A0AA41MV88"/>
<accession>A0AA41MV88</accession>
<proteinExistence type="predicted"/>